<dbReference type="Proteomes" id="UP000604898">
    <property type="component" value="Unassembled WGS sequence"/>
</dbReference>
<protein>
    <submittedName>
        <fullName evidence="2">Uncharacterized protein</fullName>
    </submittedName>
</protein>
<dbReference type="EMBL" id="JAESVD010000005">
    <property type="protein sequence ID" value="MBL4913466.1"/>
    <property type="molecule type" value="Genomic_DNA"/>
</dbReference>
<feature type="signal peptide" evidence="1">
    <location>
        <begin position="1"/>
        <end position="18"/>
    </location>
</feature>
<proteinExistence type="predicted"/>
<keyword evidence="3" id="KW-1185">Reference proteome</keyword>
<sequence>MKFIIAAILCLCSLSVASAPKSCADYVDFLRLFYINGMFTPYTSYLDNKRELTLFQEKYLNSEMPSAGAVKGSYNNDEAALFQILQVTKQKLEEKSESTTELASYLDVMNQFLTGNVVTVGTQNYEILLYTLADALGQFLPEMNQEQDYRQAYTALSSVMEGCSRTVLISHSQGNFYGNSVVESIYSQFTFPGGWKLSQYPMLGQVGVANPAEAVAGDFGGNNENLVGHLTNDNDLIIQWVRNIIGSIDSNFDAEFNEHDWSGHGLIDSYLLSSGQASKLAS</sequence>
<evidence type="ECO:0000313" key="3">
    <source>
        <dbReference type="Proteomes" id="UP000604898"/>
    </source>
</evidence>
<organism evidence="2 3">
    <name type="scientific">Shewanella schlegeliana</name>
    <dbReference type="NCBI Taxonomy" id="190308"/>
    <lineage>
        <taxon>Bacteria</taxon>
        <taxon>Pseudomonadati</taxon>
        <taxon>Pseudomonadota</taxon>
        <taxon>Gammaproteobacteria</taxon>
        <taxon>Alteromonadales</taxon>
        <taxon>Shewanellaceae</taxon>
        <taxon>Shewanella</taxon>
    </lineage>
</organism>
<dbReference type="RefSeq" id="WP_202721734.1">
    <property type="nucleotide sequence ID" value="NZ_BPEX01000036.1"/>
</dbReference>
<keyword evidence="1" id="KW-0732">Signal</keyword>
<gene>
    <name evidence="2" type="ORF">JMA39_09970</name>
</gene>
<name>A0ABS1SY55_9GAMM</name>
<accession>A0ABS1SY55</accession>
<reference evidence="2 3" key="1">
    <citation type="submission" date="2021-01" db="EMBL/GenBank/DDBJ databases">
        <title>Genome sequence of Shewanella schlegeliana JCM 11561.</title>
        <authorList>
            <person name="Zhang H."/>
            <person name="Li C."/>
        </authorList>
    </citation>
    <scope>NUCLEOTIDE SEQUENCE [LARGE SCALE GENOMIC DNA]</scope>
    <source>
        <strain evidence="2 3">JCM 11561</strain>
    </source>
</reference>
<evidence type="ECO:0000256" key="1">
    <source>
        <dbReference type="SAM" id="SignalP"/>
    </source>
</evidence>
<feature type="chain" id="PRO_5046188042" evidence="1">
    <location>
        <begin position="19"/>
        <end position="282"/>
    </location>
</feature>
<evidence type="ECO:0000313" key="2">
    <source>
        <dbReference type="EMBL" id="MBL4913466.1"/>
    </source>
</evidence>
<comment type="caution">
    <text evidence="2">The sequence shown here is derived from an EMBL/GenBank/DDBJ whole genome shotgun (WGS) entry which is preliminary data.</text>
</comment>